<dbReference type="EMBL" id="JNCF01000011">
    <property type="protein sequence ID" value="KGP63737.1"/>
    <property type="molecule type" value="Genomic_DNA"/>
</dbReference>
<evidence type="ECO:0000256" key="3">
    <source>
        <dbReference type="ARBA" id="ARBA00022448"/>
    </source>
</evidence>
<reference evidence="18 19" key="1">
    <citation type="submission" date="2014-05" db="EMBL/GenBank/DDBJ databases">
        <authorList>
            <person name="Rizzardi K."/>
            <person name="Winiecka-Krusnell J."/>
            <person name="Ramliden M."/>
            <person name="Alm E."/>
            <person name="Andersson S."/>
            <person name="Byfors S."/>
        </authorList>
    </citation>
    <scope>NUCLEOTIDE SEQUENCE [LARGE SCALE GENOMIC DNA]</scope>
    <source>
        <strain evidence="18 19">LEGN</strain>
    </source>
</reference>
<dbReference type="InterPro" id="IPR011759">
    <property type="entry name" value="Cyt_c_oxidase_su2_TM_dom"/>
</dbReference>
<dbReference type="InterPro" id="IPR034227">
    <property type="entry name" value="CuRO_UO_II"/>
</dbReference>
<keyword evidence="19" id="KW-1185">Reference proteome</keyword>
<dbReference type="InterPro" id="IPR008972">
    <property type="entry name" value="Cupredoxin"/>
</dbReference>
<comment type="subcellular location">
    <subcellularLocation>
        <location evidence="1">Cell membrane</location>
        <topology evidence="1">Multi-pass membrane protein</topology>
    </subcellularLocation>
</comment>
<dbReference type="STRING" id="1498499.EP47_05075"/>
<evidence type="ECO:0000256" key="1">
    <source>
        <dbReference type="ARBA" id="ARBA00004651"/>
    </source>
</evidence>
<accession>A0A0A2SSK7</accession>
<keyword evidence="13" id="KW-0449">Lipoprotein</keyword>
<evidence type="ECO:0000256" key="4">
    <source>
        <dbReference type="ARBA" id="ARBA00022475"/>
    </source>
</evidence>
<dbReference type="PROSITE" id="PS50857">
    <property type="entry name" value="COX2_CUA"/>
    <property type="match status" value="1"/>
</dbReference>
<dbReference type="Gene3D" id="2.60.40.420">
    <property type="entry name" value="Cupredoxins - blue copper proteins"/>
    <property type="match status" value="1"/>
</dbReference>
<dbReference type="PIRSF" id="PIRSF000292">
    <property type="entry name" value="Ubi_od_II"/>
    <property type="match status" value="1"/>
</dbReference>
<evidence type="ECO:0000259" key="17">
    <source>
        <dbReference type="PROSITE" id="PS50999"/>
    </source>
</evidence>
<evidence type="ECO:0000256" key="9">
    <source>
        <dbReference type="ARBA" id="ARBA00022989"/>
    </source>
</evidence>
<proteinExistence type="inferred from homology"/>
<comment type="caution">
    <text evidence="18">The sequence shown here is derived from an EMBL/GenBank/DDBJ whole genome shotgun (WGS) entry which is preliminary data.</text>
</comment>
<evidence type="ECO:0000256" key="8">
    <source>
        <dbReference type="ARBA" id="ARBA00022982"/>
    </source>
</evidence>
<evidence type="ECO:0000313" key="18">
    <source>
        <dbReference type="EMBL" id="KGP63737.1"/>
    </source>
</evidence>
<feature type="transmembrane region" description="Helical" evidence="15">
    <location>
        <begin position="38"/>
        <end position="60"/>
    </location>
</feature>
<dbReference type="GO" id="GO:0004129">
    <property type="term" value="F:cytochrome-c oxidase activity"/>
    <property type="evidence" value="ECO:0007669"/>
    <property type="project" value="UniProtKB-UniRule"/>
</dbReference>
<dbReference type="PANTHER" id="PTHR22888">
    <property type="entry name" value="CYTOCHROME C OXIDASE, SUBUNIT II"/>
    <property type="match status" value="1"/>
</dbReference>
<protein>
    <recommendedName>
        <fullName evidence="14">Ubiquinol oxidase subunit 2</fullName>
    </recommendedName>
</protein>
<keyword evidence="11 14" id="KW-0472">Membrane</keyword>
<keyword evidence="7" id="KW-0732">Signal</keyword>
<evidence type="ECO:0000256" key="15">
    <source>
        <dbReference type="SAM" id="Phobius"/>
    </source>
</evidence>
<evidence type="ECO:0000256" key="5">
    <source>
        <dbReference type="ARBA" id="ARBA00022660"/>
    </source>
</evidence>
<evidence type="ECO:0000256" key="6">
    <source>
        <dbReference type="ARBA" id="ARBA00022692"/>
    </source>
</evidence>
<dbReference type="PROSITE" id="PS50999">
    <property type="entry name" value="COX2_TM"/>
    <property type="match status" value="1"/>
</dbReference>
<dbReference type="Gene3D" id="1.10.287.90">
    <property type="match status" value="1"/>
</dbReference>
<dbReference type="InterPro" id="IPR045187">
    <property type="entry name" value="CcO_II"/>
</dbReference>
<dbReference type="GO" id="GO:0042773">
    <property type="term" value="P:ATP synthesis coupled electron transport"/>
    <property type="evidence" value="ECO:0007669"/>
    <property type="project" value="TreeGrafter"/>
</dbReference>
<evidence type="ECO:0000313" key="19">
    <source>
        <dbReference type="Proteomes" id="UP000054422"/>
    </source>
</evidence>
<dbReference type="InterPro" id="IPR010514">
    <property type="entry name" value="COX_ARM"/>
</dbReference>
<evidence type="ECO:0000256" key="10">
    <source>
        <dbReference type="ARBA" id="ARBA00023002"/>
    </source>
</evidence>
<feature type="transmembrane region" description="Helical" evidence="15">
    <location>
        <begin position="81"/>
        <end position="102"/>
    </location>
</feature>
<evidence type="ECO:0000256" key="12">
    <source>
        <dbReference type="ARBA" id="ARBA00023139"/>
    </source>
</evidence>
<dbReference type="InterPro" id="IPR036257">
    <property type="entry name" value="Cyt_c_oxidase_su2_TM_sf"/>
</dbReference>
<evidence type="ECO:0000256" key="11">
    <source>
        <dbReference type="ARBA" id="ARBA00023136"/>
    </source>
</evidence>
<keyword evidence="10 14" id="KW-0560">Oxidoreductase</keyword>
<comment type="similarity">
    <text evidence="2 14">Belongs to the cytochrome c oxidase subunit 2 family.</text>
</comment>
<organism evidence="18 19">
    <name type="scientific">Legionella norrlandica</name>
    <dbReference type="NCBI Taxonomy" id="1498499"/>
    <lineage>
        <taxon>Bacteria</taxon>
        <taxon>Pseudomonadati</taxon>
        <taxon>Pseudomonadota</taxon>
        <taxon>Gammaproteobacteria</taxon>
        <taxon>Legionellales</taxon>
        <taxon>Legionellaceae</taxon>
        <taxon>Legionella</taxon>
    </lineage>
</organism>
<dbReference type="GO" id="GO:0016682">
    <property type="term" value="F:oxidoreductase activity, acting on diphenols and related substances as donors, oxygen as acceptor"/>
    <property type="evidence" value="ECO:0007669"/>
    <property type="project" value="InterPro"/>
</dbReference>
<dbReference type="InterPro" id="IPR002429">
    <property type="entry name" value="CcO_II-like_C"/>
</dbReference>
<dbReference type="CDD" id="cd04212">
    <property type="entry name" value="CuRO_UO_II"/>
    <property type="match status" value="1"/>
</dbReference>
<evidence type="ECO:0000256" key="14">
    <source>
        <dbReference type="PIRNR" id="PIRNR000292"/>
    </source>
</evidence>
<dbReference type="Proteomes" id="UP000054422">
    <property type="component" value="Unassembled WGS sequence"/>
</dbReference>
<dbReference type="NCBIfam" id="TIGR01433">
    <property type="entry name" value="CyoA"/>
    <property type="match status" value="1"/>
</dbReference>
<dbReference type="SUPFAM" id="SSF81464">
    <property type="entry name" value="Cytochrome c oxidase subunit II-like, transmembrane region"/>
    <property type="match status" value="1"/>
</dbReference>
<keyword evidence="8 14" id="KW-0249">Electron transport</keyword>
<evidence type="ECO:0000259" key="16">
    <source>
        <dbReference type="PROSITE" id="PS50857"/>
    </source>
</evidence>
<name>A0A0A2SSK7_9GAMM</name>
<keyword evidence="4 14" id="KW-1003">Cell membrane</keyword>
<keyword evidence="3 14" id="KW-0813">Transport</keyword>
<gene>
    <name evidence="18" type="ORF">EP47_05075</name>
</gene>
<dbReference type="GO" id="GO:0005507">
    <property type="term" value="F:copper ion binding"/>
    <property type="evidence" value="ECO:0007669"/>
    <property type="project" value="InterPro"/>
</dbReference>
<dbReference type="GO" id="GO:0005886">
    <property type="term" value="C:plasma membrane"/>
    <property type="evidence" value="ECO:0007669"/>
    <property type="project" value="UniProtKB-SubCell"/>
</dbReference>
<evidence type="ECO:0000256" key="2">
    <source>
        <dbReference type="ARBA" id="ARBA00007866"/>
    </source>
</evidence>
<keyword evidence="9 15" id="KW-1133">Transmembrane helix</keyword>
<keyword evidence="6 15" id="KW-0812">Transmembrane</keyword>
<dbReference type="AlphaFoldDB" id="A0A0A2SSK7"/>
<evidence type="ECO:0000256" key="7">
    <source>
        <dbReference type="ARBA" id="ARBA00022729"/>
    </source>
</evidence>
<feature type="domain" description="Cytochrome oxidase subunit II copper A binding" evidence="16">
    <location>
        <begin position="118"/>
        <end position="230"/>
    </location>
</feature>
<dbReference type="Pfam" id="PF06481">
    <property type="entry name" value="COX_ARM"/>
    <property type="match status" value="1"/>
</dbReference>
<keyword evidence="12" id="KW-0564">Palmitate</keyword>
<sequence length="284" mass="32269">MMRHLGVVLLIMVLLLLNGCDSGAIAPRGQIAATELKLIIFSIKLMLIVVIPVIFMACWFGWRYREGSNRKYTPEWNHSTILEIVWWTIPCIIILILGTVTWKTTHSLDPYKPIDSQTKPVSVEVVSLDWKWLFIYPEYQIATLNYLKIPTDTPVNFKITAASPMNSFVIPQLGGQIYAMTGMTTQLHLIADTPGNYRGLATNYTGIGFAEMSFNTEVTSHEDFTRWVNSIKQSHDQLTSSVFWDQLVPKSINDPVRHFGSVDAGLFDSIIMHYMMPNKDHKKA</sequence>
<evidence type="ECO:0000256" key="13">
    <source>
        <dbReference type="ARBA" id="ARBA00023288"/>
    </source>
</evidence>
<dbReference type="PANTHER" id="PTHR22888:SF18">
    <property type="entry name" value="CYTOCHROME BO(3) UBIQUINOL OXIDASE SUBUNIT 2"/>
    <property type="match status" value="1"/>
</dbReference>
<dbReference type="GO" id="GO:0009486">
    <property type="term" value="F:cytochrome bo3 ubiquinol oxidase activity"/>
    <property type="evidence" value="ECO:0007669"/>
    <property type="project" value="InterPro"/>
</dbReference>
<feature type="domain" description="Cytochrome oxidase subunit II transmembrane region profile" evidence="17">
    <location>
        <begin position="16"/>
        <end position="112"/>
    </location>
</feature>
<keyword evidence="5 14" id="KW-0679">Respiratory chain</keyword>
<dbReference type="SUPFAM" id="SSF49503">
    <property type="entry name" value="Cupredoxins"/>
    <property type="match status" value="1"/>
</dbReference>
<dbReference type="Pfam" id="PF00116">
    <property type="entry name" value="COX2"/>
    <property type="match status" value="1"/>
</dbReference>
<dbReference type="InterPro" id="IPR006333">
    <property type="entry name" value="Cyt_o_ubiquinol_oxidase_su2"/>
</dbReference>